<dbReference type="SUPFAM" id="SSF64076">
    <property type="entry name" value="MTH938-like"/>
    <property type="match status" value="1"/>
</dbReference>
<evidence type="ECO:0000313" key="1">
    <source>
        <dbReference type="EMBL" id="GAA4263593.1"/>
    </source>
</evidence>
<dbReference type="PANTHER" id="PTHR15811">
    <property type="entry name" value="MTH938 DOMAIN-CONTAINING PROTEIN"/>
    <property type="match status" value="1"/>
</dbReference>
<comment type="caution">
    <text evidence="1">The sequence shown here is derived from an EMBL/GenBank/DDBJ whole genome shotgun (WGS) entry which is preliminary data.</text>
</comment>
<organism evidence="1 2">
    <name type="scientific">Dactylosporangium darangshiense</name>
    <dbReference type="NCBI Taxonomy" id="579108"/>
    <lineage>
        <taxon>Bacteria</taxon>
        <taxon>Bacillati</taxon>
        <taxon>Actinomycetota</taxon>
        <taxon>Actinomycetes</taxon>
        <taxon>Micromonosporales</taxon>
        <taxon>Micromonosporaceae</taxon>
        <taxon>Dactylosporangium</taxon>
    </lineage>
</organism>
<accession>A0ABP8DUV3</accession>
<dbReference type="Proteomes" id="UP001500620">
    <property type="component" value="Unassembled WGS sequence"/>
</dbReference>
<evidence type="ECO:0000313" key="2">
    <source>
        <dbReference type="Proteomes" id="UP001500620"/>
    </source>
</evidence>
<reference evidence="2" key="1">
    <citation type="journal article" date="2019" name="Int. J. Syst. Evol. Microbiol.">
        <title>The Global Catalogue of Microorganisms (GCM) 10K type strain sequencing project: providing services to taxonomists for standard genome sequencing and annotation.</title>
        <authorList>
            <consortium name="The Broad Institute Genomics Platform"/>
            <consortium name="The Broad Institute Genome Sequencing Center for Infectious Disease"/>
            <person name="Wu L."/>
            <person name="Ma J."/>
        </authorList>
    </citation>
    <scope>NUCLEOTIDE SEQUENCE [LARGE SCALE GENOMIC DNA]</scope>
    <source>
        <strain evidence="2">JCM 17441</strain>
    </source>
</reference>
<dbReference type="Pfam" id="PF04430">
    <property type="entry name" value="DUF498"/>
    <property type="match status" value="1"/>
</dbReference>
<dbReference type="InterPro" id="IPR007523">
    <property type="entry name" value="NDUFAF3/AAMDC"/>
</dbReference>
<dbReference type="InterPro" id="IPR036748">
    <property type="entry name" value="MTH938-like_sf"/>
</dbReference>
<dbReference type="PANTHER" id="PTHR15811:SF5">
    <property type="entry name" value="MTH938 DOMAIN-CONTAINING PROTEIN"/>
    <property type="match status" value="1"/>
</dbReference>
<sequence length="122" mass="13490">MKPHIDGTTFGSITIKRTVYAHDVIIRPDGRVKKRKKKLSSAIYGTSHTVSRREAEYVYKQAAGADRLIVGSGQDGNVRLSPEAAAYLKRKKCRVTVLPTPKVISVWNHTKGTVVGLFHVTC</sequence>
<keyword evidence="2" id="KW-1185">Reference proteome</keyword>
<proteinExistence type="predicted"/>
<protein>
    <submittedName>
        <fullName evidence="1">Mth938-like domain-containing protein</fullName>
    </submittedName>
</protein>
<dbReference type="Gene3D" id="3.40.1230.10">
    <property type="entry name" value="MTH938-like"/>
    <property type="match status" value="1"/>
</dbReference>
<dbReference type="EMBL" id="BAABAT010000073">
    <property type="protein sequence ID" value="GAA4263593.1"/>
    <property type="molecule type" value="Genomic_DNA"/>
</dbReference>
<name>A0ABP8DUV3_9ACTN</name>
<dbReference type="RefSeq" id="WP_345143220.1">
    <property type="nucleotide sequence ID" value="NZ_BAABAT010000073.1"/>
</dbReference>
<gene>
    <name evidence="1" type="ORF">GCM10022255_109540</name>
</gene>